<organism evidence="2 3">
    <name type="scientific">Neobacillus bataviensis</name>
    <dbReference type="NCBI Taxonomy" id="220685"/>
    <lineage>
        <taxon>Bacteria</taxon>
        <taxon>Bacillati</taxon>
        <taxon>Bacillota</taxon>
        <taxon>Bacilli</taxon>
        <taxon>Bacillales</taxon>
        <taxon>Bacillaceae</taxon>
        <taxon>Neobacillus</taxon>
    </lineage>
</organism>
<keyword evidence="1" id="KW-0732">Signal</keyword>
<evidence type="ECO:0008006" key="4">
    <source>
        <dbReference type="Google" id="ProtNLM"/>
    </source>
</evidence>
<evidence type="ECO:0000313" key="3">
    <source>
        <dbReference type="Proteomes" id="UP000319671"/>
    </source>
</evidence>
<dbReference type="EMBL" id="VIVN01000008">
    <property type="protein sequence ID" value="TWD98949.1"/>
    <property type="molecule type" value="Genomic_DNA"/>
</dbReference>
<sequence>MKKMVLLLSVSFLVLFATNTAVKSEHVSNTHNYAYVGPQGPPILPPV</sequence>
<proteinExistence type="predicted"/>
<reference evidence="2 3" key="1">
    <citation type="submission" date="2019-06" db="EMBL/GenBank/DDBJ databases">
        <title>Sorghum-associated microbial communities from plants grown in Nebraska, USA.</title>
        <authorList>
            <person name="Schachtman D."/>
        </authorList>
    </citation>
    <scope>NUCLEOTIDE SEQUENCE [LARGE SCALE GENOMIC DNA]</scope>
    <source>
        <strain evidence="2 3">2482</strain>
    </source>
</reference>
<comment type="caution">
    <text evidence="2">The sequence shown here is derived from an EMBL/GenBank/DDBJ whole genome shotgun (WGS) entry which is preliminary data.</text>
</comment>
<evidence type="ECO:0000313" key="2">
    <source>
        <dbReference type="EMBL" id="TWD98949.1"/>
    </source>
</evidence>
<evidence type="ECO:0000256" key="1">
    <source>
        <dbReference type="SAM" id="SignalP"/>
    </source>
</evidence>
<dbReference type="Proteomes" id="UP000319671">
    <property type="component" value="Unassembled WGS sequence"/>
</dbReference>
<name>A0A561D675_9BACI</name>
<feature type="signal peptide" evidence="1">
    <location>
        <begin position="1"/>
        <end position="23"/>
    </location>
</feature>
<dbReference type="AlphaFoldDB" id="A0A561D675"/>
<keyword evidence="3" id="KW-1185">Reference proteome</keyword>
<dbReference type="RefSeq" id="WP_186446511.1">
    <property type="nucleotide sequence ID" value="NZ_VIVN01000008.1"/>
</dbReference>
<accession>A0A561D675</accession>
<gene>
    <name evidence="2" type="ORF">FB550_108206</name>
</gene>
<feature type="chain" id="PRO_5022151812" description="Phr family secreted Rap phosphatase inhibitor" evidence="1">
    <location>
        <begin position="24"/>
        <end position="47"/>
    </location>
</feature>
<protein>
    <recommendedName>
        <fullName evidence="4">Phr family secreted Rap phosphatase inhibitor</fullName>
    </recommendedName>
</protein>